<dbReference type="EMBL" id="CAXAMN010001114">
    <property type="protein sequence ID" value="CAK8992502.1"/>
    <property type="molecule type" value="Genomic_DNA"/>
</dbReference>
<dbReference type="Proteomes" id="UP001642484">
    <property type="component" value="Unassembled WGS sequence"/>
</dbReference>
<gene>
    <name evidence="1" type="ORF">CCMP2556_LOCUS2885</name>
</gene>
<keyword evidence="2" id="KW-1185">Reference proteome</keyword>
<evidence type="ECO:0000313" key="2">
    <source>
        <dbReference type="Proteomes" id="UP001642484"/>
    </source>
</evidence>
<proteinExistence type="predicted"/>
<evidence type="ECO:0000313" key="1">
    <source>
        <dbReference type="EMBL" id="CAK8992502.1"/>
    </source>
</evidence>
<reference evidence="1 2" key="1">
    <citation type="submission" date="2024-02" db="EMBL/GenBank/DDBJ databases">
        <authorList>
            <person name="Chen Y."/>
            <person name="Shah S."/>
            <person name="Dougan E. K."/>
            <person name="Thang M."/>
            <person name="Chan C."/>
        </authorList>
    </citation>
    <scope>NUCLEOTIDE SEQUENCE [LARGE SCALE GENOMIC DNA]</scope>
</reference>
<accession>A0ABP0HQN4</accession>
<protein>
    <submittedName>
        <fullName evidence="1">Uncharacterized protein</fullName>
    </submittedName>
</protein>
<comment type="caution">
    <text evidence="1">The sequence shown here is derived from an EMBL/GenBank/DDBJ whole genome shotgun (WGS) entry which is preliminary data.</text>
</comment>
<organism evidence="1 2">
    <name type="scientific">Durusdinium trenchii</name>
    <dbReference type="NCBI Taxonomy" id="1381693"/>
    <lineage>
        <taxon>Eukaryota</taxon>
        <taxon>Sar</taxon>
        <taxon>Alveolata</taxon>
        <taxon>Dinophyceae</taxon>
        <taxon>Suessiales</taxon>
        <taxon>Symbiodiniaceae</taxon>
        <taxon>Durusdinium</taxon>
    </lineage>
</organism>
<sequence length="284" mass="30560">MYNYSCEPDAVQRCRGMLPNSEHTAAAPTSTLCKAWEWILQGKTVKGSRLVHQADWLLAQILGIPSPGADVGRRRAKFLNLLCWLQPIASASTRFMGCALSSAADHAVARATQRVEKDQVIEKAVHRAMQAAVLELNQVEVSLQIAPKGAGTDVSPGSFTSGAASHHSGAASPCSPCSPGSTAARFAEQGLRRGRAADWCASRLNVAAAVLITEEGWSRFFYYPFASIDDATEVFHSWPHTARILYHFDASSGMLTRELLCHGGASLGLSIPNIRSRAEALLVD</sequence>
<name>A0ABP0HQN4_9DINO</name>